<feature type="signal peptide" evidence="1">
    <location>
        <begin position="1"/>
        <end position="25"/>
    </location>
</feature>
<gene>
    <name evidence="2" type="ORF">QEH59_04725</name>
</gene>
<evidence type="ECO:0000313" key="2">
    <source>
        <dbReference type="EMBL" id="MDQ8193714.1"/>
    </source>
</evidence>
<proteinExistence type="predicted"/>
<sequence length="277" mass="30516">MLNSLYTRFILITVGFATQALQAQWADFDEPNYDGITQYSEWEHFITTNNATPDVANGTNGSLSETTGAGFPSSTLNIYSYSLDTKFSIYGSSTNDLGQLNLQFVIWGSEDFLNLEPLLQVTGSETGIAADSSNHASDGTIYIEGQGDIEITVFSFFWDLSEYIVTDYQIDFGLAVHTSLDKVRIDTSTATLVTEPEPIVPIEVTTSIVDDDIALNFPTYSGNYYQIKWSNDLTSAGTVNNWNDLGTLIAGNGTVQQIIDPDSSEDEQRFYSIIITN</sequence>
<keyword evidence="3" id="KW-1185">Reference proteome</keyword>
<feature type="chain" id="PRO_5047296994" evidence="1">
    <location>
        <begin position="26"/>
        <end position="277"/>
    </location>
</feature>
<comment type="caution">
    <text evidence="2">The sequence shown here is derived from an EMBL/GenBank/DDBJ whole genome shotgun (WGS) entry which is preliminary data.</text>
</comment>
<reference evidence="2 3" key="1">
    <citation type="submission" date="2023-04" db="EMBL/GenBank/DDBJ databases">
        <title>A novel bacteria isolated from coastal sediment.</title>
        <authorList>
            <person name="Liu X.-J."/>
            <person name="Du Z.-J."/>
        </authorList>
    </citation>
    <scope>NUCLEOTIDE SEQUENCE [LARGE SCALE GENOMIC DNA]</scope>
    <source>
        <strain evidence="2 3">SDUM461004</strain>
    </source>
</reference>
<dbReference type="EMBL" id="JARXIC010000005">
    <property type="protein sequence ID" value="MDQ8193714.1"/>
    <property type="molecule type" value="Genomic_DNA"/>
</dbReference>
<evidence type="ECO:0000313" key="3">
    <source>
        <dbReference type="Proteomes" id="UP001243717"/>
    </source>
</evidence>
<keyword evidence="1" id="KW-0732">Signal</keyword>
<evidence type="ECO:0000256" key="1">
    <source>
        <dbReference type="SAM" id="SignalP"/>
    </source>
</evidence>
<accession>A0ABU1AGK1</accession>
<dbReference type="Proteomes" id="UP001243717">
    <property type="component" value="Unassembled WGS sequence"/>
</dbReference>
<organism evidence="2 3">
    <name type="scientific">Thalassobacterium sedimentorum</name>
    <dbReference type="NCBI Taxonomy" id="3041258"/>
    <lineage>
        <taxon>Bacteria</taxon>
        <taxon>Pseudomonadati</taxon>
        <taxon>Verrucomicrobiota</taxon>
        <taxon>Opitutia</taxon>
        <taxon>Puniceicoccales</taxon>
        <taxon>Coraliomargaritaceae</taxon>
        <taxon>Thalassobacterium</taxon>
    </lineage>
</organism>
<name>A0ABU1AGK1_9BACT</name>
<protein>
    <submittedName>
        <fullName evidence="2">Uncharacterized protein</fullName>
    </submittedName>
</protein>